<dbReference type="AlphaFoldDB" id="A0A511R242"/>
<protein>
    <submittedName>
        <fullName evidence="1">Uncharacterized protein</fullName>
    </submittedName>
</protein>
<dbReference type="EMBL" id="BJXL01000056">
    <property type="protein sequence ID" value="GEM83688.1"/>
    <property type="molecule type" value="Genomic_DNA"/>
</dbReference>
<organism evidence="1 2">
    <name type="scientific">Meiothermus hypogaeus NBRC 106114</name>
    <dbReference type="NCBI Taxonomy" id="1227553"/>
    <lineage>
        <taxon>Bacteria</taxon>
        <taxon>Thermotogati</taxon>
        <taxon>Deinococcota</taxon>
        <taxon>Deinococci</taxon>
        <taxon>Thermales</taxon>
        <taxon>Thermaceae</taxon>
        <taxon>Meiothermus</taxon>
    </lineage>
</organism>
<evidence type="ECO:0000313" key="1">
    <source>
        <dbReference type="EMBL" id="GEM83688.1"/>
    </source>
</evidence>
<sequence length="109" mass="12723">MHLTTATYVLSEAWRENGRWQSVTFRYIEKQEYTSSTQGKLDHSGVLRITLANEIVHSLKNQYVKPIDIEFMASLRRPLSRALYRLLGAQHFSPENPSLLPRFEVNLME</sequence>
<reference evidence="1 2" key="1">
    <citation type="submission" date="2019-07" db="EMBL/GenBank/DDBJ databases">
        <title>Whole genome shotgun sequence of Meiothermus hypogaeus NBRC 106114.</title>
        <authorList>
            <person name="Hosoyama A."/>
            <person name="Uohara A."/>
            <person name="Ohji S."/>
            <person name="Ichikawa N."/>
        </authorList>
    </citation>
    <scope>NUCLEOTIDE SEQUENCE [LARGE SCALE GENOMIC DNA]</scope>
    <source>
        <strain evidence="1 2">NBRC 106114</strain>
    </source>
</reference>
<proteinExistence type="predicted"/>
<dbReference type="Pfam" id="PF10134">
    <property type="entry name" value="RPA"/>
    <property type="match status" value="1"/>
</dbReference>
<name>A0A511R242_9DEIN</name>
<accession>A0A511R242</accession>
<dbReference type="InterPro" id="IPR018777">
    <property type="entry name" value="Replication_initiator_prot_A"/>
</dbReference>
<gene>
    <name evidence="1" type="ORF">MHY01S_18540</name>
</gene>
<comment type="caution">
    <text evidence="1">The sequence shown here is derived from an EMBL/GenBank/DDBJ whole genome shotgun (WGS) entry which is preliminary data.</text>
</comment>
<dbReference type="Proteomes" id="UP000321197">
    <property type="component" value="Unassembled WGS sequence"/>
</dbReference>
<evidence type="ECO:0000313" key="2">
    <source>
        <dbReference type="Proteomes" id="UP000321197"/>
    </source>
</evidence>